<dbReference type="EMBL" id="NWUO01000001">
    <property type="protein sequence ID" value="PNS13580.1"/>
    <property type="molecule type" value="Genomic_DNA"/>
</dbReference>
<keyword evidence="4 8" id="KW-0812">Transmembrane</keyword>
<dbReference type="GO" id="GO:0006813">
    <property type="term" value="P:potassium ion transport"/>
    <property type="evidence" value="ECO:0007669"/>
    <property type="project" value="InterPro"/>
</dbReference>
<feature type="transmembrane region" description="Helical" evidence="8">
    <location>
        <begin position="405"/>
        <end position="426"/>
    </location>
</feature>
<dbReference type="InterPro" id="IPR036721">
    <property type="entry name" value="RCK_C_sf"/>
</dbReference>
<dbReference type="InterPro" id="IPR006037">
    <property type="entry name" value="RCK_C"/>
</dbReference>
<dbReference type="InterPro" id="IPR006512">
    <property type="entry name" value="YidE_YbjL"/>
</dbReference>
<dbReference type="InterPro" id="IPR023017">
    <property type="entry name" value="Transp_YbjL_put"/>
</dbReference>
<keyword evidence="2 8" id="KW-0813">Transport</keyword>
<keyword evidence="11" id="KW-1185">Reference proteome</keyword>
<feature type="transmembrane region" description="Helical" evidence="8">
    <location>
        <begin position="447"/>
        <end position="465"/>
    </location>
</feature>
<dbReference type="Pfam" id="PF02080">
    <property type="entry name" value="TrkA_C"/>
    <property type="match status" value="2"/>
</dbReference>
<dbReference type="PANTHER" id="PTHR30445:SF10">
    <property type="entry name" value="TRANSPORT PROTEIN YBJL-RELATED"/>
    <property type="match status" value="1"/>
</dbReference>
<dbReference type="FunFam" id="3.30.70.1450:FF:000003">
    <property type="entry name" value="Putative transport protein YbjL"/>
    <property type="match status" value="1"/>
</dbReference>
<accession>A0A2K1QEX3</accession>
<feature type="transmembrane region" description="Helical" evidence="8">
    <location>
        <begin position="64"/>
        <end position="86"/>
    </location>
</feature>
<evidence type="ECO:0000256" key="4">
    <source>
        <dbReference type="ARBA" id="ARBA00022692"/>
    </source>
</evidence>
<dbReference type="NCBIfam" id="TIGR01625">
    <property type="entry name" value="YidE_YbjL_dupl"/>
    <property type="match status" value="2"/>
</dbReference>
<name>A0A2K1QEX3_9GAMM</name>
<evidence type="ECO:0000259" key="9">
    <source>
        <dbReference type="PROSITE" id="PS51202"/>
    </source>
</evidence>
<dbReference type="GO" id="GO:0005886">
    <property type="term" value="C:plasma membrane"/>
    <property type="evidence" value="ECO:0007669"/>
    <property type="project" value="UniProtKB-SubCell"/>
</dbReference>
<sequence>MNINVADLLSRNDILLLFVVLALGLCLGKLRLGSVQLGNSIGVLVVSLLLGQQHFSINTDALSLGFMLFIFCVGVEAGPNFFSIFFRDGKNYLMLALVMVTSAMLLALALGKAFGWDIGLTAGMLAGAMTSTPVLVGAGDTLRQSMNDSHLLGQMQDHLSLGYALTYLVGLVSLIFGARYLPRLQHQDLPTCAQQIARERGLDADSQRKVYLPVIRAYRVGPELVAWADGKNLRELGIYRQTGCYIERIRRNGILASPDGDAVLQLGDEISLVGYPDAHARLDPSFRNGKEVFDRDLLDMRIVTEEIVVKNNNAVNRRLSHLKLTDHGCFLNRVIRSQIEMPIDESIMLNKGDVLQVSGEARRVKSLADRIGFISIHSQVTDLLAFCAFFIIGLMIGMVSFQFSAFSFGIGNAAGLLFAGIMLGFLRANHPTFGYIPQGALTMVKEFGLMVFMAGVGLSAGSGLGKGLGETGLLMLLSGLAVSLLPVVLCYLFGAYVLRMNRALLFGAIMGARTCAPAMEIISDTARSNIPALGYAGTYAIANVLLTLAGTLIVIIWPALGG</sequence>
<keyword evidence="5" id="KW-0677">Repeat</keyword>
<dbReference type="Gene3D" id="3.30.70.1450">
    <property type="entry name" value="Regulator of K+ conductance, C-terminal domain"/>
    <property type="match status" value="1"/>
</dbReference>
<evidence type="ECO:0000256" key="7">
    <source>
        <dbReference type="ARBA" id="ARBA00023136"/>
    </source>
</evidence>
<feature type="domain" description="RCK C-terminal" evidence="9">
    <location>
        <begin position="292"/>
        <end position="373"/>
    </location>
</feature>
<feature type="transmembrane region" description="Helical" evidence="8">
    <location>
        <begin position="471"/>
        <end position="496"/>
    </location>
</feature>
<comment type="caution">
    <text evidence="10">The sequence shown here is derived from an EMBL/GenBank/DDBJ whole genome shotgun (WGS) entry which is preliminary data.</text>
</comment>
<feature type="transmembrane region" description="Helical" evidence="8">
    <location>
        <begin position="539"/>
        <end position="560"/>
    </location>
</feature>
<dbReference type="SUPFAM" id="SSF116726">
    <property type="entry name" value="TrkA C-terminal domain-like"/>
    <property type="match status" value="2"/>
</dbReference>
<feature type="transmembrane region" description="Helical" evidence="8">
    <location>
        <begin position="159"/>
        <end position="181"/>
    </location>
</feature>
<evidence type="ECO:0000256" key="1">
    <source>
        <dbReference type="ARBA" id="ARBA00004651"/>
    </source>
</evidence>
<evidence type="ECO:0000313" key="11">
    <source>
        <dbReference type="Proteomes" id="UP000236345"/>
    </source>
</evidence>
<proteinExistence type="inferred from homology"/>
<keyword evidence="3 8" id="KW-1003">Cell membrane</keyword>
<dbReference type="GO" id="GO:0008324">
    <property type="term" value="F:monoatomic cation transmembrane transporter activity"/>
    <property type="evidence" value="ECO:0007669"/>
    <property type="project" value="InterPro"/>
</dbReference>
<dbReference type="OrthoDB" id="5166626at2"/>
<keyword evidence="6 8" id="KW-1133">Transmembrane helix</keyword>
<gene>
    <name evidence="10" type="ORF">COO59_01845</name>
</gene>
<evidence type="ECO:0000256" key="6">
    <source>
        <dbReference type="ARBA" id="ARBA00022989"/>
    </source>
</evidence>
<dbReference type="AlphaFoldDB" id="A0A2K1QEX3"/>
<feature type="transmembrane region" description="Helical" evidence="8">
    <location>
        <begin position="380"/>
        <end position="399"/>
    </location>
</feature>
<evidence type="ECO:0000256" key="3">
    <source>
        <dbReference type="ARBA" id="ARBA00022475"/>
    </source>
</evidence>
<comment type="subcellular location">
    <subcellularLocation>
        <location evidence="1 8">Cell membrane</location>
        <topology evidence="1 8">Multi-pass membrane protein</topology>
    </subcellularLocation>
</comment>
<dbReference type="NCBIfam" id="NF003440">
    <property type="entry name" value="PRK04972.1"/>
    <property type="match status" value="1"/>
</dbReference>
<keyword evidence="7 8" id="KW-0472">Membrane</keyword>
<evidence type="ECO:0000256" key="2">
    <source>
        <dbReference type="ARBA" id="ARBA00022448"/>
    </source>
</evidence>
<evidence type="ECO:0000313" key="10">
    <source>
        <dbReference type="EMBL" id="PNS13580.1"/>
    </source>
</evidence>
<protein>
    <recommendedName>
        <fullName evidence="8">Putative transport protein COO59_01845</fullName>
    </recommendedName>
</protein>
<dbReference type="PROSITE" id="PS51202">
    <property type="entry name" value="RCK_C"/>
    <property type="match status" value="2"/>
</dbReference>
<reference evidence="11" key="1">
    <citation type="submission" date="2017-09" db="EMBL/GenBank/DDBJ databases">
        <authorList>
            <person name="Palmer M."/>
            <person name="Steenkamp E.T."/>
            <person name="Coetzee M.P."/>
            <person name="Avontuur J.R."/>
            <person name="Van Zyl E."/>
            <person name="Chan W.-Y."/>
            <person name="Blom J."/>
            <person name="Venter S.N."/>
        </authorList>
    </citation>
    <scope>NUCLEOTIDE SEQUENCE [LARGE SCALE GENOMIC DNA]</scope>
    <source>
        <strain evidence="11">QC88-366</strain>
    </source>
</reference>
<feature type="transmembrane region" description="Helical" evidence="8">
    <location>
        <begin position="12"/>
        <end position="30"/>
    </location>
</feature>
<dbReference type="PANTHER" id="PTHR30445">
    <property type="entry name" value="K(+)_H(+) ANTIPORTER SUBUNIT KHTT"/>
    <property type="match status" value="1"/>
</dbReference>
<dbReference type="InterPro" id="IPR050144">
    <property type="entry name" value="AAE_transporter"/>
</dbReference>
<evidence type="ECO:0000256" key="5">
    <source>
        <dbReference type="ARBA" id="ARBA00022737"/>
    </source>
</evidence>
<dbReference type="RefSeq" id="WP_103058124.1">
    <property type="nucleotide sequence ID" value="NZ_BSOF01000028.1"/>
</dbReference>
<feature type="domain" description="RCK C-terminal" evidence="9">
    <location>
        <begin position="202"/>
        <end position="288"/>
    </location>
</feature>
<dbReference type="HAMAP" id="MF_01015">
    <property type="entry name" value="YbjL"/>
    <property type="match status" value="1"/>
</dbReference>
<dbReference type="Proteomes" id="UP000236345">
    <property type="component" value="Unassembled WGS sequence"/>
</dbReference>
<dbReference type="Pfam" id="PF06826">
    <property type="entry name" value="Asp-Al_Ex"/>
    <property type="match status" value="2"/>
</dbReference>
<comment type="similarity">
    <text evidence="8">Belongs to the AAE transporter (TC 2.A.81) family. YbjL subfamily.</text>
</comment>
<organism evidence="10 11">
    <name type="scientific">Mixta theicola</name>
    <dbReference type="NCBI Taxonomy" id="1458355"/>
    <lineage>
        <taxon>Bacteria</taxon>
        <taxon>Pseudomonadati</taxon>
        <taxon>Pseudomonadota</taxon>
        <taxon>Gammaproteobacteria</taxon>
        <taxon>Enterobacterales</taxon>
        <taxon>Erwiniaceae</taxon>
        <taxon>Mixta</taxon>
    </lineage>
</organism>
<evidence type="ECO:0000256" key="8">
    <source>
        <dbReference type="HAMAP-Rule" id="MF_01015"/>
    </source>
</evidence>
<feature type="transmembrane region" description="Helical" evidence="8">
    <location>
        <begin position="92"/>
        <end position="111"/>
    </location>
</feature>